<dbReference type="AlphaFoldDB" id="A0A7I8VJC3"/>
<dbReference type="EC" id="2.7.1.81" evidence="8"/>
<evidence type="ECO:0000256" key="7">
    <source>
        <dbReference type="ARBA" id="ARBA00037368"/>
    </source>
</evidence>
<dbReference type="GO" id="GO:0005737">
    <property type="term" value="C:cytoplasm"/>
    <property type="evidence" value="ECO:0007669"/>
    <property type="project" value="UniProtKB-SubCell"/>
</dbReference>
<evidence type="ECO:0000256" key="8">
    <source>
        <dbReference type="ARBA" id="ARBA00038873"/>
    </source>
</evidence>
<comment type="similarity">
    <text evidence="2">Belongs to the aminoglycoside phosphotransferase family.</text>
</comment>
<keyword evidence="5" id="KW-0418">Kinase</keyword>
<evidence type="ECO:0000256" key="6">
    <source>
        <dbReference type="ARBA" id="ARBA00036820"/>
    </source>
</evidence>
<keyword evidence="3" id="KW-0963">Cytoplasm</keyword>
<gene>
    <name evidence="11" type="ORF">DGYR_LOCUS4116</name>
</gene>
<reference evidence="11 12" key="1">
    <citation type="submission" date="2020-08" db="EMBL/GenBank/DDBJ databases">
        <authorList>
            <person name="Hejnol A."/>
        </authorList>
    </citation>
    <scope>NUCLEOTIDE SEQUENCE [LARGE SCALE GENOMIC DNA]</scope>
</reference>
<dbReference type="OrthoDB" id="9973935at2759"/>
<dbReference type="GO" id="GO:0047992">
    <property type="term" value="F:hydroxylysine kinase activity"/>
    <property type="evidence" value="ECO:0007669"/>
    <property type="project" value="UniProtKB-EC"/>
</dbReference>
<dbReference type="Pfam" id="PF01636">
    <property type="entry name" value="APH"/>
    <property type="match status" value="1"/>
</dbReference>
<evidence type="ECO:0000256" key="3">
    <source>
        <dbReference type="ARBA" id="ARBA00022490"/>
    </source>
</evidence>
<comment type="caution">
    <text evidence="11">The sequence shown here is derived from an EMBL/GenBank/DDBJ whole genome shotgun (WGS) entry which is preliminary data.</text>
</comment>
<dbReference type="PANTHER" id="PTHR21064">
    <property type="entry name" value="AMINOGLYCOSIDE PHOSPHOTRANSFERASE DOMAIN-CONTAINING PROTEIN-RELATED"/>
    <property type="match status" value="1"/>
</dbReference>
<dbReference type="EMBL" id="CAJFCJ010000006">
    <property type="protein sequence ID" value="CAD5115365.1"/>
    <property type="molecule type" value="Genomic_DNA"/>
</dbReference>
<dbReference type="Proteomes" id="UP000549394">
    <property type="component" value="Unassembled WGS sequence"/>
</dbReference>
<evidence type="ECO:0000256" key="4">
    <source>
        <dbReference type="ARBA" id="ARBA00022679"/>
    </source>
</evidence>
<dbReference type="Gene3D" id="3.90.1200.10">
    <property type="match status" value="1"/>
</dbReference>
<evidence type="ECO:0000256" key="5">
    <source>
        <dbReference type="ARBA" id="ARBA00022777"/>
    </source>
</evidence>
<sequence length="386" mass="44085">MAEGKSEVLEVGQIIKPATTKDMAKYLVEKLYGIKTTNITELNSYDDRNYLIEVEPSHSNPHLGKLDEKYLLKVLNCMDSKKNHFLGEHALQKHLNSKLSVKCPQPVMNIEGKEISFECLDPNKNEVSNLVRLFTYVPGIIFHKGTYSAMQFYKFGKVLAQMENALIDFNHQTLVGHSTVWNLKFIPDLKKFTNAVKNDGYVKMVEEVIQNFESDILPNLKNFREGVIHGDTNEQNILINNLTDDADIVGLIDFGDCCFSYVVFDLAITIMYFMVETKSVAPLDVGGHILAGYLEENSQSSRKINKVEWNALKSCVAGRFCQSLVMGAYTYELTKDSYVQVTASKGWDRFIELWTTPAEKVQENWIRIIKSYNENILQSFDFLKSY</sequence>
<keyword evidence="4" id="KW-0808">Transferase</keyword>
<proteinExistence type="inferred from homology"/>
<evidence type="ECO:0000256" key="9">
    <source>
        <dbReference type="ARBA" id="ARBA00040505"/>
    </source>
</evidence>
<dbReference type="InterPro" id="IPR011009">
    <property type="entry name" value="Kinase-like_dom_sf"/>
</dbReference>
<feature type="domain" description="Aminoglycoside phosphotransferase" evidence="10">
    <location>
        <begin position="65"/>
        <end position="277"/>
    </location>
</feature>
<evidence type="ECO:0000256" key="2">
    <source>
        <dbReference type="ARBA" id="ARBA00006219"/>
    </source>
</evidence>
<evidence type="ECO:0000313" key="12">
    <source>
        <dbReference type="Proteomes" id="UP000549394"/>
    </source>
</evidence>
<accession>A0A7I8VJC3</accession>
<evidence type="ECO:0000313" key="11">
    <source>
        <dbReference type="EMBL" id="CAD5115365.1"/>
    </source>
</evidence>
<dbReference type="FunFam" id="3.90.1200.10:FF:000007">
    <property type="entry name" value="hydroxylysine kinase isoform X1"/>
    <property type="match status" value="1"/>
</dbReference>
<protein>
    <recommendedName>
        <fullName evidence="9">Hydroxylysine kinase</fullName>
        <ecNumber evidence="8">2.7.1.81</ecNumber>
    </recommendedName>
</protein>
<comment type="subcellular location">
    <subcellularLocation>
        <location evidence="1">Cytoplasm</location>
    </subcellularLocation>
</comment>
<comment type="catalytic activity">
    <reaction evidence="6">
        <text>(5R)-5-hydroxy-L-lysine + GTP = (5R)-5-phosphooxy-L-lysine + GDP + H(+)</text>
        <dbReference type="Rhea" id="RHEA:19049"/>
        <dbReference type="ChEBI" id="CHEBI:15378"/>
        <dbReference type="ChEBI" id="CHEBI:37565"/>
        <dbReference type="ChEBI" id="CHEBI:57882"/>
        <dbReference type="ChEBI" id="CHEBI:58189"/>
        <dbReference type="ChEBI" id="CHEBI:58357"/>
        <dbReference type="EC" id="2.7.1.81"/>
    </reaction>
</comment>
<keyword evidence="12" id="KW-1185">Reference proteome</keyword>
<dbReference type="InterPro" id="IPR002575">
    <property type="entry name" value="Aminoglycoside_PTrfase"/>
</dbReference>
<evidence type="ECO:0000259" key="10">
    <source>
        <dbReference type="Pfam" id="PF01636"/>
    </source>
</evidence>
<name>A0A7I8VJC3_9ANNE</name>
<dbReference type="PANTHER" id="PTHR21064:SF1">
    <property type="entry name" value="HYDROXYLYSINE KINASE"/>
    <property type="match status" value="1"/>
</dbReference>
<evidence type="ECO:0000256" key="1">
    <source>
        <dbReference type="ARBA" id="ARBA00004496"/>
    </source>
</evidence>
<organism evidence="11 12">
    <name type="scientific">Dimorphilus gyrociliatus</name>
    <dbReference type="NCBI Taxonomy" id="2664684"/>
    <lineage>
        <taxon>Eukaryota</taxon>
        <taxon>Metazoa</taxon>
        <taxon>Spiralia</taxon>
        <taxon>Lophotrochozoa</taxon>
        <taxon>Annelida</taxon>
        <taxon>Polychaeta</taxon>
        <taxon>Polychaeta incertae sedis</taxon>
        <taxon>Dinophilidae</taxon>
        <taxon>Dimorphilus</taxon>
    </lineage>
</organism>
<comment type="function">
    <text evidence="7">Catalyzes the GTP-dependent phosphorylation of 5-hydroxy-L-lysine.</text>
</comment>
<dbReference type="SUPFAM" id="SSF56112">
    <property type="entry name" value="Protein kinase-like (PK-like)"/>
    <property type="match status" value="1"/>
</dbReference>
<dbReference type="InterPro" id="IPR050249">
    <property type="entry name" value="Pseudomonas-type_ThrB"/>
</dbReference>